<keyword evidence="3" id="KW-1185">Reference proteome</keyword>
<dbReference type="RefSeq" id="WP_270680229.1">
    <property type="nucleotide sequence ID" value="NZ_JAQFWP010000058.1"/>
</dbReference>
<dbReference type="EMBL" id="JAQFWP010000058">
    <property type="protein sequence ID" value="MDA2807602.1"/>
    <property type="molecule type" value="Genomic_DNA"/>
</dbReference>
<evidence type="ECO:0000259" key="1">
    <source>
        <dbReference type="PROSITE" id="PS50943"/>
    </source>
</evidence>
<protein>
    <submittedName>
        <fullName evidence="2">Helix-turn-helix transcriptional regulator</fullName>
    </submittedName>
</protein>
<dbReference type="SMART" id="SM00530">
    <property type="entry name" value="HTH_XRE"/>
    <property type="match status" value="1"/>
</dbReference>
<evidence type="ECO:0000313" key="2">
    <source>
        <dbReference type="EMBL" id="MDA2807602.1"/>
    </source>
</evidence>
<dbReference type="SUPFAM" id="SSF47413">
    <property type="entry name" value="lambda repressor-like DNA-binding domains"/>
    <property type="match status" value="1"/>
</dbReference>
<proteinExistence type="predicted"/>
<dbReference type="Gene3D" id="1.10.260.40">
    <property type="entry name" value="lambda repressor-like DNA-binding domains"/>
    <property type="match status" value="1"/>
</dbReference>
<dbReference type="Pfam" id="PF13560">
    <property type="entry name" value="HTH_31"/>
    <property type="match status" value="1"/>
</dbReference>
<evidence type="ECO:0000313" key="3">
    <source>
        <dbReference type="Proteomes" id="UP001165685"/>
    </source>
</evidence>
<accession>A0ABT4TSE7</accession>
<feature type="domain" description="HTH cro/C1-type" evidence="1">
    <location>
        <begin position="29"/>
        <end position="74"/>
    </location>
</feature>
<gene>
    <name evidence="2" type="ORF">O4U47_24040</name>
</gene>
<comment type="caution">
    <text evidence="2">The sequence shown here is derived from an EMBL/GenBank/DDBJ whole genome shotgun (WGS) entry which is preliminary data.</text>
</comment>
<dbReference type="InterPro" id="IPR010982">
    <property type="entry name" value="Lambda_DNA-bd_dom_sf"/>
</dbReference>
<dbReference type="InterPro" id="IPR001387">
    <property type="entry name" value="Cro/C1-type_HTH"/>
</dbReference>
<dbReference type="CDD" id="cd00093">
    <property type="entry name" value="HTH_XRE"/>
    <property type="match status" value="1"/>
</dbReference>
<sequence>MVRTPLTEGQRDRGRALGQILRAARAPRTAAEVAHDAGISIDTLRKIERGAIPNPAFFTIAALARALGMDMNDLAAGLAAAEEAPQGQDRGLQAS</sequence>
<reference evidence="2" key="1">
    <citation type="submission" date="2023-01" db="EMBL/GenBank/DDBJ databases">
        <title>Draft genome sequence of Nocardiopsis sp. LSu2-4 isolated from halophytes.</title>
        <authorList>
            <person name="Duangmal K."/>
            <person name="Chantavorakit T."/>
        </authorList>
    </citation>
    <scope>NUCLEOTIDE SEQUENCE</scope>
    <source>
        <strain evidence="2">LSu2-4</strain>
    </source>
</reference>
<dbReference type="Proteomes" id="UP001165685">
    <property type="component" value="Unassembled WGS sequence"/>
</dbReference>
<name>A0ABT4TSE7_9ACTN</name>
<organism evidence="2 3">
    <name type="scientific">Nocardiopsis suaedae</name>
    <dbReference type="NCBI Taxonomy" id="3018444"/>
    <lineage>
        <taxon>Bacteria</taxon>
        <taxon>Bacillati</taxon>
        <taxon>Actinomycetota</taxon>
        <taxon>Actinomycetes</taxon>
        <taxon>Streptosporangiales</taxon>
        <taxon>Nocardiopsidaceae</taxon>
        <taxon>Nocardiopsis</taxon>
    </lineage>
</organism>
<dbReference type="PROSITE" id="PS50943">
    <property type="entry name" value="HTH_CROC1"/>
    <property type="match status" value="1"/>
</dbReference>